<dbReference type="Pfam" id="PF14327">
    <property type="entry name" value="CSTF2_hinge"/>
    <property type="match status" value="1"/>
</dbReference>
<evidence type="ECO:0000259" key="4">
    <source>
        <dbReference type="Pfam" id="PF14304"/>
    </source>
</evidence>
<accession>A0A5C3QMY2</accession>
<feature type="compositionally biased region" description="Low complexity" evidence="3">
    <location>
        <begin position="96"/>
        <end position="117"/>
    </location>
</feature>
<dbReference type="AlphaFoldDB" id="A0A5C3QMY2"/>
<evidence type="ECO:0000313" key="6">
    <source>
        <dbReference type="EMBL" id="TFL03323.1"/>
    </source>
</evidence>
<feature type="domain" description="Transcription termination and cleavage factor C-terminal" evidence="4">
    <location>
        <begin position="148"/>
        <end position="179"/>
    </location>
</feature>
<organism evidence="6 7">
    <name type="scientific">Pterulicium gracile</name>
    <dbReference type="NCBI Taxonomy" id="1884261"/>
    <lineage>
        <taxon>Eukaryota</taxon>
        <taxon>Fungi</taxon>
        <taxon>Dikarya</taxon>
        <taxon>Basidiomycota</taxon>
        <taxon>Agaricomycotina</taxon>
        <taxon>Agaricomycetes</taxon>
        <taxon>Agaricomycetidae</taxon>
        <taxon>Agaricales</taxon>
        <taxon>Pleurotineae</taxon>
        <taxon>Pterulaceae</taxon>
        <taxon>Pterulicium</taxon>
    </lineage>
</organism>
<dbReference type="OrthoDB" id="272703at2759"/>
<evidence type="ECO:0000313" key="7">
    <source>
        <dbReference type="Proteomes" id="UP000305067"/>
    </source>
</evidence>
<evidence type="ECO:0008006" key="8">
    <source>
        <dbReference type="Google" id="ProtNLM"/>
    </source>
</evidence>
<proteinExistence type="predicted"/>
<sequence length="186" mass="19723">MSGNPGLAESQLLELLEQLKKTTPESAKQILNSQPGIAYALITMMVNMGAVNTEVFQKILAAYGAQQAQAQTPLARGTPRPSLQPAQNVYPPRGPTPSGYPSGPSQGYPGYPQQRQPANAPPYPSFGYPSATPTPVPMPDGLVGIPEEQKAMIMRVLQMTPDQINALPPAERGSIMQLRAAMGVSG</sequence>
<dbReference type="GO" id="GO:0003729">
    <property type="term" value="F:mRNA binding"/>
    <property type="evidence" value="ECO:0007669"/>
    <property type="project" value="TreeGrafter"/>
</dbReference>
<dbReference type="PANTHER" id="PTHR45735">
    <property type="entry name" value="CLEAVAGE STIMULATION FACTOR SUBUNIT 2"/>
    <property type="match status" value="1"/>
</dbReference>
<dbReference type="InterPro" id="IPR026896">
    <property type="entry name" value="CSTF_C"/>
</dbReference>
<evidence type="ECO:0000256" key="2">
    <source>
        <dbReference type="ARBA" id="ARBA00023242"/>
    </source>
</evidence>
<dbReference type="Gene3D" id="1.10.20.70">
    <property type="entry name" value="Transcription termination and cleavage factor, C-terminal domain"/>
    <property type="match status" value="1"/>
</dbReference>
<keyword evidence="7" id="KW-1185">Reference proteome</keyword>
<dbReference type="PANTHER" id="PTHR45735:SF2">
    <property type="entry name" value="CLEAVAGE STIMULATION FACTOR SUBUNIT 2"/>
    <property type="match status" value="1"/>
</dbReference>
<dbReference type="InterPro" id="IPR025742">
    <property type="entry name" value="CSTF2_hinge"/>
</dbReference>
<name>A0A5C3QMY2_9AGAR</name>
<keyword evidence="2" id="KW-0539">Nucleus</keyword>
<dbReference type="Pfam" id="PF14304">
    <property type="entry name" value="CSTF_C"/>
    <property type="match status" value="1"/>
</dbReference>
<dbReference type="InterPro" id="IPR038192">
    <property type="entry name" value="CSTF_C_sf"/>
</dbReference>
<evidence type="ECO:0000259" key="5">
    <source>
        <dbReference type="Pfam" id="PF14327"/>
    </source>
</evidence>
<dbReference type="GO" id="GO:0031124">
    <property type="term" value="P:mRNA 3'-end processing"/>
    <property type="evidence" value="ECO:0007669"/>
    <property type="project" value="InterPro"/>
</dbReference>
<feature type="domain" description="Cleavage stimulation factor subunit 2 hinge" evidence="5">
    <location>
        <begin position="8"/>
        <end position="60"/>
    </location>
</feature>
<protein>
    <recommendedName>
        <fullName evidence="8">Cleavage stimulation factor subunit 2 hinge domain-containing protein</fullName>
    </recommendedName>
</protein>
<reference evidence="6 7" key="1">
    <citation type="journal article" date="2019" name="Nat. Ecol. Evol.">
        <title>Megaphylogeny resolves global patterns of mushroom evolution.</title>
        <authorList>
            <person name="Varga T."/>
            <person name="Krizsan K."/>
            <person name="Foldi C."/>
            <person name="Dima B."/>
            <person name="Sanchez-Garcia M."/>
            <person name="Sanchez-Ramirez S."/>
            <person name="Szollosi G.J."/>
            <person name="Szarkandi J.G."/>
            <person name="Papp V."/>
            <person name="Albert L."/>
            <person name="Andreopoulos W."/>
            <person name="Angelini C."/>
            <person name="Antonin V."/>
            <person name="Barry K.W."/>
            <person name="Bougher N.L."/>
            <person name="Buchanan P."/>
            <person name="Buyck B."/>
            <person name="Bense V."/>
            <person name="Catcheside P."/>
            <person name="Chovatia M."/>
            <person name="Cooper J."/>
            <person name="Damon W."/>
            <person name="Desjardin D."/>
            <person name="Finy P."/>
            <person name="Geml J."/>
            <person name="Haridas S."/>
            <person name="Hughes K."/>
            <person name="Justo A."/>
            <person name="Karasinski D."/>
            <person name="Kautmanova I."/>
            <person name="Kiss B."/>
            <person name="Kocsube S."/>
            <person name="Kotiranta H."/>
            <person name="LaButti K.M."/>
            <person name="Lechner B.E."/>
            <person name="Liimatainen K."/>
            <person name="Lipzen A."/>
            <person name="Lukacs Z."/>
            <person name="Mihaltcheva S."/>
            <person name="Morgado L.N."/>
            <person name="Niskanen T."/>
            <person name="Noordeloos M.E."/>
            <person name="Ohm R.A."/>
            <person name="Ortiz-Santana B."/>
            <person name="Ovrebo C."/>
            <person name="Racz N."/>
            <person name="Riley R."/>
            <person name="Savchenko A."/>
            <person name="Shiryaev A."/>
            <person name="Soop K."/>
            <person name="Spirin V."/>
            <person name="Szebenyi C."/>
            <person name="Tomsovsky M."/>
            <person name="Tulloss R.E."/>
            <person name="Uehling J."/>
            <person name="Grigoriev I.V."/>
            <person name="Vagvolgyi C."/>
            <person name="Papp T."/>
            <person name="Martin F.M."/>
            <person name="Miettinen O."/>
            <person name="Hibbett D.S."/>
            <person name="Nagy L.G."/>
        </authorList>
    </citation>
    <scope>NUCLEOTIDE SEQUENCE [LARGE SCALE GENOMIC DNA]</scope>
    <source>
        <strain evidence="6 7">CBS 309.79</strain>
    </source>
</reference>
<evidence type="ECO:0000256" key="1">
    <source>
        <dbReference type="ARBA" id="ARBA00004123"/>
    </source>
</evidence>
<dbReference type="STRING" id="1884261.A0A5C3QMY2"/>
<feature type="region of interest" description="Disordered" evidence="3">
    <location>
        <begin position="71"/>
        <end position="138"/>
    </location>
</feature>
<dbReference type="Proteomes" id="UP000305067">
    <property type="component" value="Unassembled WGS sequence"/>
</dbReference>
<dbReference type="EMBL" id="ML178820">
    <property type="protein sequence ID" value="TFL03323.1"/>
    <property type="molecule type" value="Genomic_DNA"/>
</dbReference>
<dbReference type="GO" id="GO:0005847">
    <property type="term" value="C:mRNA cleavage and polyadenylation specificity factor complex"/>
    <property type="evidence" value="ECO:0007669"/>
    <property type="project" value="TreeGrafter"/>
</dbReference>
<comment type="subcellular location">
    <subcellularLocation>
        <location evidence="1">Nucleus</location>
    </subcellularLocation>
</comment>
<evidence type="ECO:0000256" key="3">
    <source>
        <dbReference type="SAM" id="MobiDB-lite"/>
    </source>
</evidence>
<gene>
    <name evidence="6" type="ORF">BDV98DRAFT_564025</name>
</gene>